<evidence type="ECO:0000256" key="12">
    <source>
        <dbReference type="SAM" id="Phobius"/>
    </source>
</evidence>
<keyword evidence="5 12" id="KW-0812">Transmembrane</keyword>
<feature type="transmembrane region" description="Helical" evidence="12">
    <location>
        <begin position="375"/>
        <end position="397"/>
    </location>
</feature>
<protein>
    <submittedName>
        <fullName evidence="13">Sodium:solute symporter</fullName>
    </submittedName>
</protein>
<evidence type="ECO:0000256" key="3">
    <source>
        <dbReference type="ARBA" id="ARBA00022448"/>
    </source>
</evidence>
<comment type="subcellular location">
    <subcellularLocation>
        <location evidence="1">Cell membrane</location>
        <topology evidence="1">Multi-pass membrane protein</topology>
    </subcellularLocation>
</comment>
<evidence type="ECO:0000313" key="13">
    <source>
        <dbReference type="EMBL" id="WKN35656.1"/>
    </source>
</evidence>
<feature type="transmembrane region" description="Helical" evidence="12">
    <location>
        <begin position="469"/>
        <end position="490"/>
    </location>
</feature>
<feature type="transmembrane region" description="Helical" evidence="12">
    <location>
        <begin position="431"/>
        <end position="449"/>
    </location>
</feature>
<dbReference type="InterPro" id="IPR001734">
    <property type="entry name" value="Na/solute_symporter"/>
</dbReference>
<dbReference type="Pfam" id="PF00474">
    <property type="entry name" value="SSF"/>
    <property type="match status" value="1"/>
</dbReference>
<dbReference type="GO" id="GO:0015293">
    <property type="term" value="F:symporter activity"/>
    <property type="evidence" value="ECO:0007669"/>
    <property type="project" value="TreeGrafter"/>
</dbReference>
<dbReference type="CDD" id="cd11495">
    <property type="entry name" value="SLC5sbd_NIS-like_u3"/>
    <property type="match status" value="1"/>
</dbReference>
<accession>A0AA49GNV6</accession>
<feature type="transmembrane region" description="Helical" evidence="12">
    <location>
        <begin position="180"/>
        <end position="199"/>
    </location>
</feature>
<keyword evidence="7" id="KW-0915">Sodium</keyword>
<comment type="similarity">
    <text evidence="2 11">Belongs to the sodium:solute symporter (SSF) (TC 2.A.21) family.</text>
</comment>
<name>A0AA49GNV6_9BACT</name>
<feature type="transmembrane region" description="Helical" evidence="12">
    <location>
        <begin position="147"/>
        <end position="168"/>
    </location>
</feature>
<dbReference type="GO" id="GO:0005886">
    <property type="term" value="C:plasma membrane"/>
    <property type="evidence" value="ECO:0007669"/>
    <property type="project" value="UniProtKB-SubCell"/>
</dbReference>
<feature type="transmembrane region" description="Helical" evidence="12">
    <location>
        <begin position="120"/>
        <end position="141"/>
    </location>
</feature>
<evidence type="ECO:0000256" key="1">
    <source>
        <dbReference type="ARBA" id="ARBA00004651"/>
    </source>
</evidence>
<dbReference type="PANTHER" id="PTHR42985:SF32">
    <property type="entry name" value="SODIUM IODIDE SYMPORTER"/>
    <property type="match status" value="1"/>
</dbReference>
<keyword evidence="3" id="KW-0813">Transport</keyword>
<keyword evidence="9 12" id="KW-0472">Membrane</keyword>
<feature type="transmembrane region" description="Helical" evidence="12">
    <location>
        <begin position="230"/>
        <end position="249"/>
    </location>
</feature>
<feature type="transmembrane region" description="Helical" evidence="12">
    <location>
        <begin position="76"/>
        <end position="94"/>
    </location>
</feature>
<evidence type="ECO:0000256" key="2">
    <source>
        <dbReference type="ARBA" id="ARBA00006434"/>
    </source>
</evidence>
<organism evidence="13">
    <name type="scientific">Roseihalotalea indica</name>
    <dbReference type="NCBI Taxonomy" id="2867963"/>
    <lineage>
        <taxon>Bacteria</taxon>
        <taxon>Pseudomonadati</taxon>
        <taxon>Bacteroidota</taxon>
        <taxon>Cytophagia</taxon>
        <taxon>Cytophagales</taxon>
        <taxon>Catalimonadaceae</taxon>
        <taxon>Roseihalotalea</taxon>
    </lineage>
</organism>
<keyword evidence="8" id="KW-0406">Ion transport</keyword>
<evidence type="ECO:0000256" key="5">
    <source>
        <dbReference type="ARBA" id="ARBA00022692"/>
    </source>
</evidence>
<dbReference type="EMBL" id="CP120682">
    <property type="protein sequence ID" value="WKN35656.1"/>
    <property type="molecule type" value="Genomic_DNA"/>
</dbReference>
<dbReference type="InterPro" id="IPR051163">
    <property type="entry name" value="Sodium:Solute_Symporter_SSF"/>
</dbReference>
<feature type="transmembrane region" description="Helical" evidence="12">
    <location>
        <begin position="6"/>
        <end position="27"/>
    </location>
</feature>
<evidence type="ECO:0000256" key="7">
    <source>
        <dbReference type="ARBA" id="ARBA00023053"/>
    </source>
</evidence>
<reference evidence="13" key="1">
    <citation type="journal article" date="2023" name="Comput. Struct. Biotechnol. J.">
        <title>Discovery of a novel marine Bacteroidetes with a rich repertoire of carbohydrate-active enzymes.</title>
        <authorList>
            <person name="Chen B."/>
            <person name="Liu G."/>
            <person name="Chen Q."/>
            <person name="Wang H."/>
            <person name="Liu L."/>
            <person name="Tang K."/>
        </authorList>
    </citation>
    <scope>NUCLEOTIDE SEQUENCE</scope>
    <source>
        <strain evidence="13">TK19036</strain>
    </source>
</reference>
<dbReference type="NCBIfam" id="TIGR00813">
    <property type="entry name" value="sss"/>
    <property type="match status" value="1"/>
</dbReference>
<keyword evidence="6 12" id="KW-1133">Transmembrane helix</keyword>
<evidence type="ECO:0000256" key="10">
    <source>
        <dbReference type="ARBA" id="ARBA00023201"/>
    </source>
</evidence>
<dbReference type="InterPro" id="IPR038377">
    <property type="entry name" value="Na/Glc_symporter_sf"/>
</dbReference>
<dbReference type="GO" id="GO:0006814">
    <property type="term" value="P:sodium ion transport"/>
    <property type="evidence" value="ECO:0007669"/>
    <property type="project" value="UniProtKB-KW"/>
</dbReference>
<dbReference type="PANTHER" id="PTHR42985">
    <property type="entry name" value="SODIUM-COUPLED MONOCARBOXYLATE TRANSPORTER"/>
    <property type="match status" value="1"/>
</dbReference>
<evidence type="ECO:0000256" key="9">
    <source>
        <dbReference type="ARBA" id="ARBA00023136"/>
    </source>
</evidence>
<dbReference type="PROSITE" id="PS50283">
    <property type="entry name" value="NA_SOLUT_SYMP_3"/>
    <property type="match status" value="1"/>
</dbReference>
<proteinExistence type="inferred from homology"/>
<evidence type="ECO:0000256" key="6">
    <source>
        <dbReference type="ARBA" id="ARBA00022989"/>
    </source>
</evidence>
<keyword evidence="10" id="KW-0739">Sodium transport</keyword>
<reference evidence="13" key="2">
    <citation type="journal article" date="2024" name="Antonie Van Leeuwenhoek">
        <title>Roseihalotalea indica gen. nov., sp. nov., a halophilic Bacteroidetes from mesopelagic Southwest Indian Ocean with higher carbohydrate metabolic potential.</title>
        <authorList>
            <person name="Chen B."/>
            <person name="Zhang M."/>
            <person name="Lin D."/>
            <person name="Ye J."/>
            <person name="Tang K."/>
        </authorList>
    </citation>
    <scope>NUCLEOTIDE SEQUENCE</scope>
    <source>
        <strain evidence="13">TK19036</strain>
    </source>
</reference>
<evidence type="ECO:0000256" key="8">
    <source>
        <dbReference type="ARBA" id="ARBA00023065"/>
    </source>
</evidence>
<feature type="transmembrane region" description="Helical" evidence="12">
    <location>
        <begin position="270"/>
        <end position="295"/>
    </location>
</feature>
<feature type="transmembrane region" description="Helical" evidence="12">
    <location>
        <begin position="403"/>
        <end position="424"/>
    </location>
</feature>
<feature type="transmembrane region" description="Helical" evidence="12">
    <location>
        <begin position="315"/>
        <end position="339"/>
    </location>
</feature>
<sequence length="508" mass="55722">MTLPLTDLIVFLVYVAGIVLFGASFYYRNKTSSAFTSGGGAIPSWVVGMSIFATFVSSISFLALPGNAYQTNWNSFVFSLSIPIAVFFAVKYFVPLYRGVNSVSAYTFLEKRFGPWARTYASACYLLTQLVRMGSILYLLALPMNALFGWDIRLIIIITGATVMFYSMMGGIQAVVWTDAIQGFVLIGGALACILVLLFSMPEGPVQTFAIASENNKFSLGSFDFNFSESTFWVILIYGLFINLQNYGIDQNYVQRYMTTKTEKEAKFSTWMGGLLYVPVSLLFFFIGTALFSYYKAYPELLPQELLAVDMADRVFPYFIVNGLPVGITGLLIAAIFAAGMSTISTSLNSTATIVLTDYYQKYAKSTSDQASMRVLYLSSAVIGSIGIVVALAMTQVKSALDAWWALSSIFSGGMLGLFLLGYISRKARNVDAAIGVLVGVLVIFWVSLSPVYFTDGVWVQFASSLHTNLAIVVGTVAIFVVGFLMGKFFGKHQDLLKVSLREGRKAI</sequence>
<dbReference type="Gene3D" id="1.20.1730.10">
    <property type="entry name" value="Sodium/glucose cotransporter"/>
    <property type="match status" value="1"/>
</dbReference>
<dbReference type="AlphaFoldDB" id="A0AA49GNV6"/>
<evidence type="ECO:0000256" key="4">
    <source>
        <dbReference type="ARBA" id="ARBA00022475"/>
    </source>
</evidence>
<keyword evidence="4" id="KW-1003">Cell membrane</keyword>
<feature type="transmembrane region" description="Helical" evidence="12">
    <location>
        <begin position="39"/>
        <end position="64"/>
    </location>
</feature>
<evidence type="ECO:0000256" key="11">
    <source>
        <dbReference type="RuleBase" id="RU362091"/>
    </source>
</evidence>
<gene>
    <name evidence="13" type="ORF">K4G66_25125</name>
</gene>